<dbReference type="Proteomes" id="UP000677305">
    <property type="component" value="Chromosome"/>
</dbReference>
<accession>A0A8J8M954</accession>
<evidence type="ECO:0000256" key="2">
    <source>
        <dbReference type="ARBA" id="ARBA00006479"/>
    </source>
</evidence>
<name>A0A8J8M954_9FIRM</name>
<evidence type="ECO:0000313" key="4">
    <source>
        <dbReference type="EMBL" id="QUH28624.1"/>
    </source>
</evidence>
<keyword evidence="3" id="KW-0119">Carbohydrate metabolism</keyword>
<gene>
    <name evidence="4" type="ORF">HYG85_06725</name>
</gene>
<dbReference type="SUPFAM" id="SSF46785">
    <property type="entry name" value="Winged helix' DNA-binding domain"/>
    <property type="match status" value="1"/>
</dbReference>
<keyword evidence="3" id="KW-0859">Xylose metabolism</keyword>
<dbReference type="InterPro" id="IPR043129">
    <property type="entry name" value="ATPase_NBD"/>
</dbReference>
<proteinExistence type="inferred from homology"/>
<dbReference type="GO" id="GO:0042732">
    <property type="term" value="P:D-xylose metabolic process"/>
    <property type="evidence" value="ECO:0007669"/>
    <property type="project" value="UniProtKB-KW"/>
</dbReference>
<evidence type="ECO:0000256" key="3">
    <source>
        <dbReference type="ARBA" id="ARBA00022629"/>
    </source>
</evidence>
<comment type="function">
    <text evidence="1">Transcriptional repressor of xylose-utilizing enzymes.</text>
</comment>
<dbReference type="SUPFAM" id="SSF53067">
    <property type="entry name" value="Actin-like ATPase domain"/>
    <property type="match status" value="1"/>
</dbReference>
<dbReference type="Gene3D" id="1.10.10.10">
    <property type="entry name" value="Winged helix-like DNA-binding domain superfamily/Winged helix DNA-binding domain"/>
    <property type="match status" value="1"/>
</dbReference>
<dbReference type="OrthoDB" id="9796533at2"/>
<dbReference type="PANTHER" id="PTHR18964:SF149">
    <property type="entry name" value="BIFUNCTIONAL UDP-N-ACETYLGLUCOSAMINE 2-EPIMERASE_N-ACETYLMANNOSAMINE KINASE"/>
    <property type="match status" value="1"/>
</dbReference>
<protein>
    <submittedName>
        <fullName evidence="4">ROK family protein</fullName>
    </submittedName>
</protein>
<dbReference type="PANTHER" id="PTHR18964">
    <property type="entry name" value="ROK (REPRESSOR, ORF, KINASE) FAMILY"/>
    <property type="match status" value="1"/>
</dbReference>
<dbReference type="AlphaFoldDB" id="A0A8J8M954"/>
<dbReference type="RefSeq" id="WP_113672235.1">
    <property type="nucleotide sequence ID" value="NZ_CP058561.1"/>
</dbReference>
<dbReference type="InterPro" id="IPR000600">
    <property type="entry name" value="ROK"/>
</dbReference>
<dbReference type="InterPro" id="IPR036390">
    <property type="entry name" value="WH_DNA-bd_sf"/>
</dbReference>
<dbReference type="InterPro" id="IPR036388">
    <property type="entry name" value="WH-like_DNA-bd_sf"/>
</dbReference>
<dbReference type="Gene3D" id="3.30.420.40">
    <property type="match status" value="2"/>
</dbReference>
<reference evidence="4 5" key="1">
    <citation type="submission" date="2020-07" db="EMBL/GenBank/DDBJ databases">
        <title>Vallitalea guaymasensis genome.</title>
        <authorList>
            <person name="Postec A."/>
        </authorList>
    </citation>
    <scope>NUCLEOTIDE SEQUENCE [LARGE SCALE GENOMIC DNA]</scope>
    <source>
        <strain evidence="4 5">Ra1766G1</strain>
    </source>
</reference>
<evidence type="ECO:0000313" key="5">
    <source>
        <dbReference type="Proteomes" id="UP000677305"/>
    </source>
</evidence>
<dbReference type="Pfam" id="PF00480">
    <property type="entry name" value="ROK"/>
    <property type="match status" value="1"/>
</dbReference>
<organism evidence="4 5">
    <name type="scientific">Vallitalea guaymasensis</name>
    <dbReference type="NCBI Taxonomy" id="1185412"/>
    <lineage>
        <taxon>Bacteria</taxon>
        <taxon>Bacillati</taxon>
        <taxon>Bacillota</taxon>
        <taxon>Clostridia</taxon>
        <taxon>Lachnospirales</taxon>
        <taxon>Vallitaleaceae</taxon>
        <taxon>Vallitalea</taxon>
    </lineage>
</organism>
<dbReference type="KEGG" id="vgu:HYG85_06725"/>
<evidence type="ECO:0000256" key="1">
    <source>
        <dbReference type="ARBA" id="ARBA00002486"/>
    </source>
</evidence>
<dbReference type="EMBL" id="CP058561">
    <property type="protein sequence ID" value="QUH28624.1"/>
    <property type="molecule type" value="Genomic_DNA"/>
</dbReference>
<sequence>MEFYEYVENLTEDNKKVFNIILRFGPLTKKKIIKYTNMKLTTLNRSMTTLMNSKFIVQIGEQESTGGRKPTLFDVNPFEYYFVGIDISRTYSKVIITNLKREILFDEQFQMKQDMTPDRTVRSIKEVFNKGLNRLGIIKEKIVGGGLGTIGPLDSNLGIIFKPNNFYAKGWNNVPIKDMLEDALDMEIIIENGANTAVYAEYLAGSLIEYSNIVYVNCGIGIRMGVIANGRIIPTINNANDAFGHMVVNYDGEPCYCGKTGCVECYASILSIVKKYVSLVKLGRATTINKNTNSITFNDIIKAAESGEYLANEVFEFAAKILGIGLANYVTIVNPSKVILSGPIINLSDIFYNFLLKYIERHISGNQSNIVFVKGGDYKENAIALGAAQLFIKNKLI</sequence>
<keyword evidence="5" id="KW-1185">Reference proteome</keyword>
<comment type="similarity">
    <text evidence="2">Belongs to the ROK (NagC/XylR) family.</text>
</comment>